<protein>
    <submittedName>
        <fullName evidence="3">UDP-glucose 4-epimerase</fullName>
        <ecNumber evidence="3">5.1.3.2</ecNumber>
    </submittedName>
</protein>
<evidence type="ECO:0000313" key="3">
    <source>
        <dbReference type="EMBL" id="QDV06790.1"/>
    </source>
</evidence>
<dbReference type="OrthoDB" id="258549at2"/>
<dbReference type="InterPro" id="IPR050177">
    <property type="entry name" value="Lipid_A_modif_metabolic_enz"/>
</dbReference>
<reference evidence="3 4" key="1">
    <citation type="submission" date="2019-02" db="EMBL/GenBank/DDBJ databases">
        <title>Deep-cultivation of Planctomycetes and their phenomic and genomic characterization uncovers novel biology.</title>
        <authorList>
            <person name="Wiegand S."/>
            <person name="Jogler M."/>
            <person name="Boedeker C."/>
            <person name="Pinto D."/>
            <person name="Vollmers J."/>
            <person name="Rivas-Marin E."/>
            <person name="Kohn T."/>
            <person name="Peeters S.H."/>
            <person name="Heuer A."/>
            <person name="Rast P."/>
            <person name="Oberbeckmann S."/>
            <person name="Bunk B."/>
            <person name="Jeske O."/>
            <person name="Meyerdierks A."/>
            <person name="Storesund J.E."/>
            <person name="Kallscheuer N."/>
            <person name="Luecker S."/>
            <person name="Lage O.M."/>
            <person name="Pohl T."/>
            <person name="Merkel B.J."/>
            <person name="Hornburger P."/>
            <person name="Mueller R.-W."/>
            <person name="Bruemmer F."/>
            <person name="Labrenz M."/>
            <person name="Spormann A.M."/>
            <person name="Op den Camp H."/>
            <person name="Overmann J."/>
            <person name="Amann R."/>
            <person name="Jetten M.S.M."/>
            <person name="Mascher T."/>
            <person name="Medema M.H."/>
            <person name="Devos D.P."/>
            <person name="Kaster A.-K."/>
            <person name="Ovreas L."/>
            <person name="Rohde M."/>
            <person name="Galperin M.Y."/>
            <person name="Jogler C."/>
        </authorList>
    </citation>
    <scope>NUCLEOTIDE SEQUENCE [LARGE SCALE GENOMIC DNA]</scope>
    <source>
        <strain evidence="3 4">Poly30</strain>
    </source>
</reference>
<dbReference type="PANTHER" id="PTHR43245:SF13">
    <property type="entry name" value="UDP-D-APIOSE_UDP-D-XYLOSE SYNTHASE 2"/>
    <property type="match status" value="1"/>
</dbReference>
<dbReference type="AlphaFoldDB" id="A0A518ERS2"/>
<dbReference type="RefSeq" id="WP_145197274.1">
    <property type="nucleotide sequence ID" value="NZ_CP036434.1"/>
</dbReference>
<keyword evidence="3" id="KW-0413">Isomerase</keyword>
<sequence length="380" mass="40529">MRDTSHVLITGAAGLIGSSVARVLRDRGVRVTGLDDLSAGHLKRLDPLMEAPEGDGFRFLEGDVRDRDRLLQVMLGGPLGPVTSVLHLAGRVGVRRFLQDPVACEEENLDLGRSVAAAVRHARGQGRTLRVIAASTSEVYAESDQPLSEKSPLRPLVAEGRWRYAASKLAAELVLDRVVHDAVHLRFFNVVGPGQDGGSGMVLPRFIEAARSGQPLRIHGQGTQVRTFAHVDAVSLDVAALAAPEAFPHSSALADFRGALNVGGFARTTILGLAEEVARAVAHAGGVARAPLQFVDPSVDVGENFEDVHHRVPDLGELRSLGLGSRRLGSAAWSLEEIIRDVVHRHPSARGDSVPKDHPGTERKPDVKGAQAVPCELPVS</sequence>
<dbReference type="Proteomes" id="UP000320390">
    <property type="component" value="Chromosome"/>
</dbReference>
<dbReference type="SUPFAM" id="SSF51735">
    <property type="entry name" value="NAD(P)-binding Rossmann-fold domains"/>
    <property type="match status" value="1"/>
</dbReference>
<keyword evidence="4" id="KW-1185">Reference proteome</keyword>
<feature type="domain" description="NAD-dependent epimerase/dehydratase" evidence="2">
    <location>
        <begin position="7"/>
        <end position="249"/>
    </location>
</feature>
<feature type="compositionally biased region" description="Basic and acidic residues" evidence="1">
    <location>
        <begin position="353"/>
        <end position="367"/>
    </location>
</feature>
<dbReference type="Pfam" id="PF01370">
    <property type="entry name" value="Epimerase"/>
    <property type="match status" value="1"/>
</dbReference>
<dbReference type="InterPro" id="IPR036291">
    <property type="entry name" value="NAD(P)-bd_dom_sf"/>
</dbReference>
<dbReference type="PANTHER" id="PTHR43245">
    <property type="entry name" value="BIFUNCTIONAL POLYMYXIN RESISTANCE PROTEIN ARNA"/>
    <property type="match status" value="1"/>
</dbReference>
<evidence type="ECO:0000313" key="4">
    <source>
        <dbReference type="Proteomes" id="UP000320390"/>
    </source>
</evidence>
<dbReference type="InterPro" id="IPR001509">
    <property type="entry name" value="Epimerase_deHydtase"/>
</dbReference>
<evidence type="ECO:0000259" key="2">
    <source>
        <dbReference type="Pfam" id="PF01370"/>
    </source>
</evidence>
<gene>
    <name evidence="3" type="ORF">Poly30_23050</name>
</gene>
<evidence type="ECO:0000256" key="1">
    <source>
        <dbReference type="SAM" id="MobiDB-lite"/>
    </source>
</evidence>
<dbReference type="Gene3D" id="3.40.50.720">
    <property type="entry name" value="NAD(P)-binding Rossmann-like Domain"/>
    <property type="match status" value="1"/>
</dbReference>
<feature type="region of interest" description="Disordered" evidence="1">
    <location>
        <begin position="346"/>
        <end position="380"/>
    </location>
</feature>
<dbReference type="EC" id="5.1.3.2" evidence="3"/>
<organism evidence="3 4">
    <name type="scientific">Saltatorellus ferox</name>
    <dbReference type="NCBI Taxonomy" id="2528018"/>
    <lineage>
        <taxon>Bacteria</taxon>
        <taxon>Pseudomonadati</taxon>
        <taxon>Planctomycetota</taxon>
        <taxon>Planctomycetia</taxon>
        <taxon>Planctomycetia incertae sedis</taxon>
        <taxon>Saltatorellus</taxon>
    </lineage>
</organism>
<accession>A0A518ERS2</accession>
<proteinExistence type="predicted"/>
<name>A0A518ERS2_9BACT</name>
<dbReference type="EMBL" id="CP036434">
    <property type="protein sequence ID" value="QDV06790.1"/>
    <property type="molecule type" value="Genomic_DNA"/>
</dbReference>
<dbReference type="GO" id="GO:0003978">
    <property type="term" value="F:UDP-glucose 4-epimerase activity"/>
    <property type="evidence" value="ECO:0007669"/>
    <property type="project" value="UniProtKB-EC"/>
</dbReference>